<dbReference type="EMBL" id="DSPX01000057">
    <property type="protein sequence ID" value="HGG00198.1"/>
    <property type="molecule type" value="Genomic_DNA"/>
</dbReference>
<feature type="transmembrane region" description="Helical" evidence="1">
    <location>
        <begin position="37"/>
        <end position="56"/>
    </location>
</feature>
<dbReference type="InterPro" id="IPR043130">
    <property type="entry name" value="CDP-OH_PTrfase_TM_dom"/>
</dbReference>
<proteinExistence type="predicted"/>
<dbReference type="InterPro" id="IPR000462">
    <property type="entry name" value="CDP-OH_P_trans"/>
</dbReference>
<feature type="transmembrane region" description="Helical" evidence="1">
    <location>
        <begin position="187"/>
        <end position="210"/>
    </location>
</feature>
<keyword evidence="1" id="KW-0472">Membrane</keyword>
<dbReference type="GO" id="GO:0016020">
    <property type="term" value="C:membrane"/>
    <property type="evidence" value="ECO:0007669"/>
    <property type="project" value="InterPro"/>
</dbReference>
<sequence length="221" mass="24628">MDIKSHQRVNDILLGPLERPLLQTLAAKMPRWVTPDILTAVGVLGAVFIFAGYGLTNVNHNFLWLASFGFVLNWFGDSLDGTLARYRKIQRPKFGFFIDHTVDAFNEFLIAVGLGLSPYVSFNIACLGLIGYLLLSVFVYVRTCVDGVFQISYGKIGPTEIRVIFILLNAVMYLVEKPEVLLPWGLTSIYDVMCGLLAAGLMLVFLVSTFQQAKKLAQLKE</sequence>
<keyword evidence="1" id="KW-1133">Transmembrane helix</keyword>
<dbReference type="Gene3D" id="1.20.120.1760">
    <property type="match status" value="1"/>
</dbReference>
<feature type="transmembrane region" description="Helical" evidence="1">
    <location>
        <begin position="153"/>
        <end position="175"/>
    </location>
</feature>
<keyword evidence="1" id="KW-0812">Transmembrane</keyword>
<dbReference type="Pfam" id="PF01066">
    <property type="entry name" value="CDP-OH_P_transf"/>
    <property type="match status" value="1"/>
</dbReference>
<reference evidence="2" key="1">
    <citation type="journal article" date="2020" name="mSystems">
        <title>Genome- and Community-Level Interaction Insights into Carbon Utilization and Element Cycling Functions of Hydrothermarchaeota in Hydrothermal Sediment.</title>
        <authorList>
            <person name="Zhou Z."/>
            <person name="Liu Y."/>
            <person name="Xu W."/>
            <person name="Pan J."/>
            <person name="Luo Z.H."/>
            <person name="Li M."/>
        </authorList>
    </citation>
    <scope>NUCLEOTIDE SEQUENCE [LARGE SCALE GENOMIC DNA]</scope>
    <source>
        <strain evidence="2">SpSt-374</strain>
    </source>
</reference>
<dbReference type="GO" id="GO:0008654">
    <property type="term" value="P:phospholipid biosynthetic process"/>
    <property type="evidence" value="ECO:0007669"/>
    <property type="project" value="InterPro"/>
</dbReference>
<evidence type="ECO:0000256" key="1">
    <source>
        <dbReference type="SAM" id="Phobius"/>
    </source>
</evidence>
<gene>
    <name evidence="2" type="ORF">ENR15_05925</name>
</gene>
<organism evidence="2">
    <name type="scientific">Planktothricoides sp. SpSt-374</name>
    <dbReference type="NCBI Taxonomy" id="2282167"/>
    <lineage>
        <taxon>Bacteria</taxon>
        <taxon>Bacillati</taxon>
        <taxon>Cyanobacteriota</taxon>
        <taxon>Cyanophyceae</taxon>
        <taxon>Oscillatoriophycideae</taxon>
        <taxon>Oscillatoriales</taxon>
        <taxon>Oscillatoriaceae</taxon>
        <taxon>Planktothricoides</taxon>
    </lineage>
</organism>
<evidence type="ECO:0000313" key="2">
    <source>
        <dbReference type="EMBL" id="HGG00198.1"/>
    </source>
</evidence>
<protein>
    <submittedName>
        <fullName evidence="2">CDP-alcohol phosphatidyltransferase family protein</fullName>
    </submittedName>
</protein>
<feature type="transmembrane region" description="Helical" evidence="1">
    <location>
        <begin position="122"/>
        <end position="141"/>
    </location>
</feature>
<comment type="caution">
    <text evidence="2">The sequence shown here is derived from an EMBL/GenBank/DDBJ whole genome shotgun (WGS) entry which is preliminary data.</text>
</comment>
<name>A0A7C3VKV6_9CYAN</name>
<accession>A0A7C3VKV6</accession>
<dbReference type="GO" id="GO:0016780">
    <property type="term" value="F:phosphotransferase activity, for other substituted phosphate groups"/>
    <property type="evidence" value="ECO:0007669"/>
    <property type="project" value="InterPro"/>
</dbReference>
<dbReference type="AlphaFoldDB" id="A0A7C3VKV6"/>
<keyword evidence="2" id="KW-0808">Transferase</keyword>